<accession>A0AAD2Q283</accession>
<dbReference type="EMBL" id="CAVNYO010000108">
    <property type="protein sequence ID" value="CAK5266247.1"/>
    <property type="molecule type" value="Genomic_DNA"/>
</dbReference>
<feature type="transmembrane region" description="Helical" evidence="1">
    <location>
        <begin position="212"/>
        <end position="237"/>
    </location>
</feature>
<feature type="transmembrane region" description="Helical" evidence="1">
    <location>
        <begin position="23"/>
        <end position="41"/>
    </location>
</feature>
<organism evidence="2 3">
    <name type="scientific">Mycena citricolor</name>
    <dbReference type="NCBI Taxonomy" id="2018698"/>
    <lineage>
        <taxon>Eukaryota</taxon>
        <taxon>Fungi</taxon>
        <taxon>Dikarya</taxon>
        <taxon>Basidiomycota</taxon>
        <taxon>Agaricomycotina</taxon>
        <taxon>Agaricomycetes</taxon>
        <taxon>Agaricomycetidae</taxon>
        <taxon>Agaricales</taxon>
        <taxon>Marasmiineae</taxon>
        <taxon>Mycenaceae</taxon>
        <taxon>Mycena</taxon>
    </lineage>
</organism>
<feature type="transmembrane region" description="Helical" evidence="1">
    <location>
        <begin position="125"/>
        <end position="149"/>
    </location>
</feature>
<protein>
    <submittedName>
        <fullName evidence="2">Uncharacterized protein</fullName>
    </submittedName>
</protein>
<sequence length="333" mass="35896">MAIDLSHTVNADQSTFLGFGLEGIFYGVHLLLLGTALVLFVRRKSLKNSSVAPILAATLILFCLCTLHFALNFNNVYVSLMVHVRPHIAGETPLLLAADTSFLLADFFGQLVLIYRCYLVWGRNVWAVILPILLALGSVSCGMAVTGIVQQTSPTSNQVPVALIPMGDATFSLSIICNFITTGLIVGRLWILSRGMDAALINGKAQSLAQKAIGIIIESGLLFFLTQFVFIVLFALAHPAQAIIEPIACQVYAISPLLILVRVGMGMSYEQSTFETTDHGRATHSHTNTHSTSLHFSGARMGGSASKMDGSTADYEMGAYEEQSKEIPSVVEV</sequence>
<reference evidence="2" key="1">
    <citation type="submission" date="2023-11" db="EMBL/GenBank/DDBJ databases">
        <authorList>
            <person name="De Vega J J."/>
            <person name="De Vega J J."/>
        </authorList>
    </citation>
    <scope>NUCLEOTIDE SEQUENCE</scope>
</reference>
<feature type="transmembrane region" description="Helical" evidence="1">
    <location>
        <begin position="93"/>
        <end position="113"/>
    </location>
</feature>
<proteinExistence type="predicted"/>
<evidence type="ECO:0000313" key="3">
    <source>
        <dbReference type="Proteomes" id="UP001295794"/>
    </source>
</evidence>
<evidence type="ECO:0000313" key="2">
    <source>
        <dbReference type="EMBL" id="CAK5266247.1"/>
    </source>
</evidence>
<keyword evidence="1" id="KW-0472">Membrane</keyword>
<keyword evidence="3" id="KW-1185">Reference proteome</keyword>
<feature type="transmembrane region" description="Helical" evidence="1">
    <location>
        <begin position="169"/>
        <end position="191"/>
    </location>
</feature>
<keyword evidence="1" id="KW-0812">Transmembrane</keyword>
<evidence type="ECO:0000256" key="1">
    <source>
        <dbReference type="SAM" id="Phobius"/>
    </source>
</evidence>
<feature type="transmembrane region" description="Helical" evidence="1">
    <location>
        <begin position="53"/>
        <end position="73"/>
    </location>
</feature>
<name>A0AAD2Q283_9AGAR</name>
<comment type="caution">
    <text evidence="2">The sequence shown here is derived from an EMBL/GenBank/DDBJ whole genome shotgun (WGS) entry which is preliminary data.</text>
</comment>
<gene>
    <name evidence="2" type="ORF">MYCIT1_LOCUS7894</name>
</gene>
<keyword evidence="1" id="KW-1133">Transmembrane helix</keyword>
<feature type="transmembrane region" description="Helical" evidence="1">
    <location>
        <begin position="243"/>
        <end position="261"/>
    </location>
</feature>
<dbReference type="Proteomes" id="UP001295794">
    <property type="component" value="Unassembled WGS sequence"/>
</dbReference>
<dbReference type="AlphaFoldDB" id="A0AAD2Q283"/>